<gene>
    <name evidence="1" type="ORF">ACFSC9_16040</name>
</gene>
<sequence>MLNISEIKQLFKMNSLSFTRGLTNEEFQQIEQTYSLRFPPDLREMLSHMLPIAKGFPIWRDRSQRNIALIRQYLNAPLEGILFGIEYNQFWYPAWGERPEDNKAALEIARQQYANVPPLIPVYNHRYLPTEPYEAGNPVLSVHQVDVIVYGANVEDYFQIEFNRKSYPNMDFASIKPIEFWLDLDRPI</sequence>
<reference evidence="2" key="1">
    <citation type="journal article" date="2019" name="Int. J. Syst. Evol. Microbiol.">
        <title>The Global Catalogue of Microorganisms (GCM) 10K type strain sequencing project: providing services to taxonomists for standard genome sequencing and annotation.</title>
        <authorList>
            <consortium name="The Broad Institute Genomics Platform"/>
            <consortium name="The Broad Institute Genome Sequencing Center for Infectious Disease"/>
            <person name="Wu L."/>
            <person name="Ma J."/>
        </authorList>
    </citation>
    <scope>NUCLEOTIDE SEQUENCE [LARGE SCALE GENOMIC DNA]</scope>
    <source>
        <strain evidence="2">CCUG 54950</strain>
    </source>
</reference>
<accession>A0ABW4RMV8</accession>
<proteinExistence type="predicted"/>
<name>A0ABW4RMV8_9BACL</name>
<comment type="caution">
    <text evidence="1">The sequence shown here is derived from an EMBL/GenBank/DDBJ whole genome shotgun (WGS) entry which is preliminary data.</text>
</comment>
<keyword evidence="2" id="KW-1185">Reference proteome</keyword>
<organism evidence="1 2">
    <name type="scientific">Paenibacillus wenxiniae</name>
    <dbReference type="NCBI Taxonomy" id="1636843"/>
    <lineage>
        <taxon>Bacteria</taxon>
        <taxon>Bacillati</taxon>
        <taxon>Bacillota</taxon>
        <taxon>Bacilli</taxon>
        <taxon>Bacillales</taxon>
        <taxon>Paenibacillaceae</taxon>
        <taxon>Paenibacillus</taxon>
    </lineage>
</organism>
<protein>
    <submittedName>
        <fullName evidence="1">SMI1/KNR4 family protein</fullName>
    </submittedName>
</protein>
<evidence type="ECO:0000313" key="2">
    <source>
        <dbReference type="Proteomes" id="UP001597233"/>
    </source>
</evidence>
<dbReference type="RefSeq" id="WP_347327119.1">
    <property type="nucleotide sequence ID" value="NZ_JBCGUH010000020.1"/>
</dbReference>
<dbReference type="PANTHER" id="PTHR32011:SF2">
    <property type="entry name" value="OS08G0472400 PROTEIN"/>
    <property type="match status" value="1"/>
</dbReference>
<evidence type="ECO:0000313" key="1">
    <source>
        <dbReference type="EMBL" id="MFD1887003.1"/>
    </source>
</evidence>
<dbReference type="EMBL" id="JBHUEH010000023">
    <property type="protein sequence ID" value="MFD1887003.1"/>
    <property type="molecule type" value="Genomic_DNA"/>
</dbReference>
<dbReference type="PANTHER" id="PTHR32011">
    <property type="entry name" value="OS08G0472400 PROTEIN"/>
    <property type="match status" value="1"/>
</dbReference>
<dbReference type="Proteomes" id="UP001597233">
    <property type="component" value="Unassembled WGS sequence"/>
</dbReference>